<dbReference type="PANTHER" id="PTHR45625:SF4">
    <property type="entry name" value="PEPTIDYLPROLYL ISOMERASE DOMAIN AND WD REPEAT-CONTAINING PROTEIN 1"/>
    <property type="match status" value="1"/>
</dbReference>
<dbReference type="AlphaFoldDB" id="A0A381XUI5"/>
<dbReference type="EMBL" id="UINC01016335">
    <property type="protein sequence ID" value="SVA68081.1"/>
    <property type="molecule type" value="Genomic_DNA"/>
</dbReference>
<proteinExistence type="predicted"/>
<dbReference type="GO" id="GO:0003755">
    <property type="term" value="F:peptidyl-prolyl cis-trans isomerase activity"/>
    <property type="evidence" value="ECO:0007669"/>
    <property type="project" value="UniProtKB-KW"/>
</dbReference>
<name>A0A381XUI5_9ZZZZ</name>
<evidence type="ECO:0000259" key="4">
    <source>
        <dbReference type="PROSITE" id="PS50072"/>
    </source>
</evidence>
<sequence length="203" mass="22061">MRSAACITAFSLIIFAATGSIPAYAQDGPPPNPHVVIETTMGDITIELFRPRALASVVNFLTYVQAGYYDGTIFPRVMRNLIIQGGGVPPDHEPKTEGLRGPIVNEATNNLQNRRGSVAMARLGTPNSARAQFFINVGQNMQFNHKNTTPAGFGYAVFGEVVDGMDVVDDISRVSTTRVGRMDDVPRETVLINTIRRVDPPTN</sequence>
<feature type="domain" description="PPIase cyclophilin-type" evidence="4">
    <location>
        <begin position="38"/>
        <end position="197"/>
    </location>
</feature>
<dbReference type="InterPro" id="IPR002130">
    <property type="entry name" value="Cyclophilin-type_PPIase_dom"/>
</dbReference>
<evidence type="ECO:0000256" key="1">
    <source>
        <dbReference type="ARBA" id="ARBA00013194"/>
    </source>
</evidence>
<dbReference type="PANTHER" id="PTHR45625">
    <property type="entry name" value="PEPTIDYL-PROLYL CIS-TRANS ISOMERASE-RELATED"/>
    <property type="match status" value="1"/>
</dbReference>
<dbReference type="EC" id="5.2.1.8" evidence="1"/>
<dbReference type="Gene3D" id="2.40.100.10">
    <property type="entry name" value="Cyclophilin-like"/>
    <property type="match status" value="1"/>
</dbReference>
<evidence type="ECO:0000313" key="5">
    <source>
        <dbReference type="EMBL" id="SVA68081.1"/>
    </source>
</evidence>
<dbReference type="PROSITE" id="PS50072">
    <property type="entry name" value="CSA_PPIASE_2"/>
    <property type="match status" value="1"/>
</dbReference>
<dbReference type="InterPro" id="IPR029000">
    <property type="entry name" value="Cyclophilin-like_dom_sf"/>
</dbReference>
<gene>
    <name evidence="5" type="ORF">METZ01_LOCUS120935</name>
</gene>
<keyword evidence="2" id="KW-0697">Rotamase</keyword>
<reference evidence="5" key="1">
    <citation type="submission" date="2018-05" db="EMBL/GenBank/DDBJ databases">
        <authorList>
            <person name="Lanie J.A."/>
            <person name="Ng W.-L."/>
            <person name="Kazmierczak K.M."/>
            <person name="Andrzejewski T.M."/>
            <person name="Davidsen T.M."/>
            <person name="Wayne K.J."/>
            <person name="Tettelin H."/>
            <person name="Glass J.I."/>
            <person name="Rusch D."/>
            <person name="Podicherti R."/>
            <person name="Tsui H.-C.T."/>
            <person name="Winkler M.E."/>
        </authorList>
    </citation>
    <scope>NUCLEOTIDE SEQUENCE</scope>
</reference>
<keyword evidence="3" id="KW-0413">Isomerase</keyword>
<evidence type="ECO:0000256" key="3">
    <source>
        <dbReference type="ARBA" id="ARBA00023235"/>
    </source>
</evidence>
<organism evidence="5">
    <name type="scientific">marine metagenome</name>
    <dbReference type="NCBI Taxonomy" id="408172"/>
    <lineage>
        <taxon>unclassified sequences</taxon>
        <taxon>metagenomes</taxon>
        <taxon>ecological metagenomes</taxon>
    </lineage>
</organism>
<dbReference type="SUPFAM" id="SSF50891">
    <property type="entry name" value="Cyclophilin-like"/>
    <property type="match status" value="1"/>
</dbReference>
<protein>
    <recommendedName>
        <fullName evidence="1">peptidylprolyl isomerase</fullName>
        <ecNumber evidence="1">5.2.1.8</ecNumber>
    </recommendedName>
</protein>
<dbReference type="InterPro" id="IPR044666">
    <property type="entry name" value="Cyclophilin_A-like"/>
</dbReference>
<evidence type="ECO:0000256" key="2">
    <source>
        <dbReference type="ARBA" id="ARBA00023110"/>
    </source>
</evidence>
<accession>A0A381XUI5</accession>
<dbReference type="Pfam" id="PF00160">
    <property type="entry name" value="Pro_isomerase"/>
    <property type="match status" value="1"/>
</dbReference>